<organism evidence="8 9">
    <name type="scientific">Psychromicrobium silvestre</name>
    <dbReference type="NCBI Taxonomy" id="1645614"/>
    <lineage>
        <taxon>Bacteria</taxon>
        <taxon>Bacillati</taxon>
        <taxon>Actinomycetota</taxon>
        <taxon>Actinomycetes</taxon>
        <taxon>Micrococcales</taxon>
        <taxon>Micrococcaceae</taxon>
        <taxon>Psychromicrobium</taxon>
    </lineage>
</organism>
<feature type="transmembrane region" description="Helical" evidence="6">
    <location>
        <begin position="140"/>
        <end position="160"/>
    </location>
</feature>
<comment type="similarity">
    <text evidence="2">Belongs to the EamA transporter family.</text>
</comment>
<dbReference type="Pfam" id="PF00892">
    <property type="entry name" value="EamA"/>
    <property type="match status" value="2"/>
</dbReference>
<feature type="domain" description="EamA" evidence="7">
    <location>
        <begin position="6"/>
        <end position="130"/>
    </location>
</feature>
<feature type="transmembrane region" description="Helical" evidence="6">
    <location>
        <begin position="7"/>
        <end position="27"/>
    </location>
</feature>
<evidence type="ECO:0000313" key="8">
    <source>
        <dbReference type="EMBL" id="NYE95811.1"/>
    </source>
</evidence>
<evidence type="ECO:0000313" key="9">
    <source>
        <dbReference type="Proteomes" id="UP000521748"/>
    </source>
</evidence>
<feature type="transmembrane region" description="Helical" evidence="6">
    <location>
        <begin position="243"/>
        <end position="262"/>
    </location>
</feature>
<accession>A0A7Y9S8B9</accession>
<reference evidence="8 9" key="1">
    <citation type="submission" date="2020-07" db="EMBL/GenBank/DDBJ databases">
        <title>Sequencing the genomes of 1000 actinobacteria strains.</title>
        <authorList>
            <person name="Klenk H.-P."/>
        </authorList>
    </citation>
    <scope>NUCLEOTIDE SEQUENCE [LARGE SCALE GENOMIC DNA]</scope>
    <source>
        <strain evidence="8 9">DSM 102047</strain>
    </source>
</reference>
<dbReference type="PANTHER" id="PTHR32322">
    <property type="entry name" value="INNER MEMBRANE TRANSPORTER"/>
    <property type="match status" value="1"/>
</dbReference>
<evidence type="ECO:0000256" key="2">
    <source>
        <dbReference type="ARBA" id="ARBA00007362"/>
    </source>
</evidence>
<sequence length="306" mass="32507">MQLKHALLAVLVAVIWGVNFLAINATLQDVPPLLSLALRFLLVVFPWIFFVKPPKVGWRAVVAIGLTTSLGQFAILYLALSLGMPVGLAPLVLQAQVLFTALIAMAVLKERPSGGQLIGIGMGVLGLAIVGFGRAQVAPVLPFLLVLLAAACWAVGNVITRRVQRRSSASSSGLSMVIWSGTVVPVPMFVLSYFFEGPAALGEVWGNLHWPAILGALYTALISSLVGYGIWNNLLRRYPASAVGPYSLLIPVVGMASAWIVLREVPSSTELLGGALLLAGVAFAVVRFKKPTVPVKPSELEVQSLR</sequence>
<evidence type="ECO:0000259" key="7">
    <source>
        <dbReference type="Pfam" id="PF00892"/>
    </source>
</evidence>
<protein>
    <submittedName>
        <fullName evidence="8">O-acetylserine/cysteine efflux transporter</fullName>
    </submittedName>
</protein>
<evidence type="ECO:0000256" key="6">
    <source>
        <dbReference type="SAM" id="Phobius"/>
    </source>
</evidence>
<dbReference type="InterPro" id="IPR037185">
    <property type="entry name" value="EmrE-like"/>
</dbReference>
<dbReference type="PANTHER" id="PTHR32322:SF9">
    <property type="entry name" value="AMINO-ACID METABOLITE EFFLUX PUMP-RELATED"/>
    <property type="match status" value="1"/>
</dbReference>
<feature type="transmembrane region" description="Helical" evidence="6">
    <location>
        <begin position="58"/>
        <end position="80"/>
    </location>
</feature>
<comment type="caution">
    <text evidence="8">The sequence shown here is derived from an EMBL/GenBank/DDBJ whole genome shotgun (WGS) entry which is preliminary data.</text>
</comment>
<gene>
    <name evidence="8" type="ORF">FHU41_002061</name>
</gene>
<dbReference type="AlphaFoldDB" id="A0A7Y9S8B9"/>
<proteinExistence type="inferred from homology"/>
<name>A0A7Y9S8B9_9MICC</name>
<feature type="transmembrane region" description="Helical" evidence="6">
    <location>
        <begin position="86"/>
        <end position="108"/>
    </location>
</feature>
<dbReference type="InterPro" id="IPR050638">
    <property type="entry name" value="AA-Vitamin_Transporters"/>
</dbReference>
<keyword evidence="4 6" id="KW-1133">Transmembrane helix</keyword>
<dbReference type="EMBL" id="JACBYQ010000002">
    <property type="protein sequence ID" value="NYE95811.1"/>
    <property type="molecule type" value="Genomic_DNA"/>
</dbReference>
<feature type="transmembrane region" description="Helical" evidence="6">
    <location>
        <begin position="172"/>
        <end position="195"/>
    </location>
</feature>
<dbReference type="Proteomes" id="UP000521748">
    <property type="component" value="Unassembled WGS sequence"/>
</dbReference>
<feature type="transmembrane region" description="Helical" evidence="6">
    <location>
        <begin position="33"/>
        <end position="51"/>
    </location>
</feature>
<feature type="transmembrane region" description="Helical" evidence="6">
    <location>
        <begin position="268"/>
        <end position="286"/>
    </location>
</feature>
<dbReference type="SUPFAM" id="SSF103481">
    <property type="entry name" value="Multidrug resistance efflux transporter EmrE"/>
    <property type="match status" value="2"/>
</dbReference>
<evidence type="ECO:0000256" key="4">
    <source>
        <dbReference type="ARBA" id="ARBA00022989"/>
    </source>
</evidence>
<evidence type="ECO:0000256" key="1">
    <source>
        <dbReference type="ARBA" id="ARBA00004141"/>
    </source>
</evidence>
<feature type="transmembrane region" description="Helical" evidence="6">
    <location>
        <begin position="210"/>
        <end position="231"/>
    </location>
</feature>
<comment type="subcellular location">
    <subcellularLocation>
        <location evidence="1">Membrane</location>
        <topology evidence="1">Multi-pass membrane protein</topology>
    </subcellularLocation>
</comment>
<feature type="transmembrane region" description="Helical" evidence="6">
    <location>
        <begin position="115"/>
        <end position="134"/>
    </location>
</feature>
<keyword evidence="3 6" id="KW-0812">Transmembrane</keyword>
<feature type="domain" description="EamA" evidence="7">
    <location>
        <begin position="143"/>
        <end position="285"/>
    </location>
</feature>
<dbReference type="GO" id="GO:0016020">
    <property type="term" value="C:membrane"/>
    <property type="evidence" value="ECO:0007669"/>
    <property type="project" value="UniProtKB-SubCell"/>
</dbReference>
<dbReference type="InterPro" id="IPR000620">
    <property type="entry name" value="EamA_dom"/>
</dbReference>
<evidence type="ECO:0000256" key="3">
    <source>
        <dbReference type="ARBA" id="ARBA00022692"/>
    </source>
</evidence>
<keyword evidence="5 6" id="KW-0472">Membrane</keyword>
<evidence type="ECO:0000256" key="5">
    <source>
        <dbReference type="ARBA" id="ARBA00023136"/>
    </source>
</evidence>
<keyword evidence="9" id="KW-1185">Reference proteome</keyword>
<dbReference type="RefSeq" id="WP_179389546.1">
    <property type="nucleotide sequence ID" value="NZ_JACBYQ010000002.1"/>
</dbReference>